<dbReference type="AlphaFoldDB" id="A0AA40G8M1"/>
<gene>
    <name evidence="2" type="ORF">K0M31_014458</name>
</gene>
<dbReference type="EMBL" id="JAHYIQ010000004">
    <property type="protein sequence ID" value="KAK1133099.1"/>
    <property type="molecule type" value="Genomic_DNA"/>
</dbReference>
<proteinExistence type="predicted"/>
<protein>
    <submittedName>
        <fullName evidence="2">Uncharacterized protein</fullName>
    </submittedName>
</protein>
<reference evidence="2" key="1">
    <citation type="submission" date="2021-10" db="EMBL/GenBank/DDBJ databases">
        <title>Melipona bicolor Genome sequencing and assembly.</title>
        <authorList>
            <person name="Araujo N.S."/>
            <person name="Arias M.C."/>
        </authorList>
    </citation>
    <scope>NUCLEOTIDE SEQUENCE</scope>
    <source>
        <strain evidence="2">USP_2M_L1-L4_2017</strain>
        <tissue evidence="2">Whole body</tissue>
    </source>
</reference>
<evidence type="ECO:0000313" key="3">
    <source>
        <dbReference type="Proteomes" id="UP001177670"/>
    </source>
</evidence>
<organism evidence="2 3">
    <name type="scientific">Melipona bicolor</name>
    <dbReference type="NCBI Taxonomy" id="60889"/>
    <lineage>
        <taxon>Eukaryota</taxon>
        <taxon>Metazoa</taxon>
        <taxon>Ecdysozoa</taxon>
        <taxon>Arthropoda</taxon>
        <taxon>Hexapoda</taxon>
        <taxon>Insecta</taxon>
        <taxon>Pterygota</taxon>
        <taxon>Neoptera</taxon>
        <taxon>Endopterygota</taxon>
        <taxon>Hymenoptera</taxon>
        <taxon>Apocrita</taxon>
        <taxon>Aculeata</taxon>
        <taxon>Apoidea</taxon>
        <taxon>Anthophila</taxon>
        <taxon>Apidae</taxon>
        <taxon>Melipona</taxon>
    </lineage>
</organism>
<accession>A0AA40G8M1</accession>
<feature type="region of interest" description="Disordered" evidence="1">
    <location>
        <begin position="94"/>
        <end position="131"/>
    </location>
</feature>
<keyword evidence="3" id="KW-1185">Reference proteome</keyword>
<feature type="compositionally biased region" description="Basic and acidic residues" evidence="1">
    <location>
        <begin position="102"/>
        <end position="113"/>
    </location>
</feature>
<name>A0AA40G8M1_9HYME</name>
<sequence length="144" mass="15366">MLEDDPLAGPTRRADSSDRCCSTTAADVTPRLAVIEAEGVGEVFVVEGIVREQTTKESDGDEGAARVAGATSGWEVGKLRGARGWRACRIRARPAEASVPPVDRDKLLTRNDSRASPYPSDQEDKEGVGLNGCLVAFARPSERP</sequence>
<evidence type="ECO:0000313" key="2">
    <source>
        <dbReference type="EMBL" id="KAK1133099.1"/>
    </source>
</evidence>
<dbReference type="Proteomes" id="UP001177670">
    <property type="component" value="Unassembled WGS sequence"/>
</dbReference>
<evidence type="ECO:0000256" key="1">
    <source>
        <dbReference type="SAM" id="MobiDB-lite"/>
    </source>
</evidence>
<comment type="caution">
    <text evidence="2">The sequence shown here is derived from an EMBL/GenBank/DDBJ whole genome shotgun (WGS) entry which is preliminary data.</text>
</comment>